<reference evidence="3" key="1">
    <citation type="journal article" date="2017" name="Nat. Ecol. Evol.">
        <title>Genome expansion and lineage-specific genetic innovations in the forest pathogenic fungi Armillaria.</title>
        <authorList>
            <person name="Sipos G."/>
            <person name="Prasanna A.N."/>
            <person name="Walter M.C."/>
            <person name="O'Connor E."/>
            <person name="Balint B."/>
            <person name="Krizsan K."/>
            <person name="Kiss B."/>
            <person name="Hess J."/>
            <person name="Varga T."/>
            <person name="Slot J."/>
            <person name="Riley R."/>
            <person name="Boka B."/>
            <person name="Rigling D."/>
            <person name="Barry K."/>
            <person name="Lee J."/>
            <person name="Mihaltcheva S."/>
            <person name="LaButti K."/>
            <person name="Lipzen A."/>
            <person name="Waldron R."/>
            <person name="Moloney N.M."/>
            <person name="Sperisen C."/>
            <person name="Kredics L."/>
            <person name="Vagvoelgyi C."/>
            <person name="Patrignani A."/>
            <person name="Fitzpatrick D."/>
            <person name="Nagy I."/>
            <person name="Doyle S."/>
            <person name="Anderson J.B."/>
            <person name="Grigoriev I.V."/>
            <person name="Gueldener U."/>
            <person name="Muensterkoetter M."/>
            <person name="Nagy L.G."/>
        </authorList>
    </citation>
    <scope>NUCLEOTIDE SEQUENCE [LARGE SCALE GENOMIC DNA]</scope>
    <source>
        <strain evidence="3">Ar21-2</strain>
    </source>
</reference>
<dbReference type="InParanoid" id="A0A2H3D7W9"/>
<dbReference type="OrthoDB" id="2142040at2759"/>
<dbReference type="AlphaFoldDB" id="A0A2H3D7W9"/>
<gene>
    <name evidence="2" type="ORF">ARMGADRAFT_872275</name>
</gene>
<dbReference type="InterPro" id="IPR006616">
    <property type="entry name" value="DM9_repeat"/>
</dbReference>
<feature type="non-terminal residue" evidence="2">
    <location>
        <position position="105"/>
    </location>
</feature>
<dbReference type="EMBL" id="KZ293693">
    <property type="protein sequence ID" value="PBK85167.1"/>
    <property type="molecule type" value="Genomic_DNA"/>
</dbReference>
<dbReference type="Pfam" id="PF11901">
    <property type="entry name" value="DM9"/>
    <property type="match status" value="1"/>
</dbReference>
<evidence type="ECO:0000313" key="2">
    <source>
        <dbReference type="EMBL" id="PBK85167.1"/>
    </source>
</evidence>
<protein>
    <submittedName>
        <fullName evidence="2">Uncharacterized protein</fullName>
    </submittedName>
</protein>
<feature type="region of interest" description="Disordered" evidence="1">
    <location>
        <begin position="84"/>
        <end position="105"/>
    </location>
</feature>
<dbReference type="Proteomes" id="UP000217790">
    <property type="component" value="Unassembled WGS sequence"/>
</dbReference>
<proteinExistence type="predicted"/>
<evidence type="ECO:0000313" key="3">
    <source>
        <dbReference type="Proteomes" id="UP000217790"/>
    </source>
</evidence>
<name>A0A2H3D7W9_ARMGA</name>
<dbReference type="STRING" id="47427.A0A2H3D7W9"/>
<sequence>PKTTPQMLQPDSGFRFSLDGSSPFPRQDLGPPPCRDWGIKPIYIGSAIFDQAIHPCKVGPHQPCSVAFRGREIHSEARFDPLPFNPDSLELVRTSGGRVPDGKRP</sequence>
<accession>A0A2H3D7W9</accession>
<organism evidence="2 3">
    <name type="scientific">Armillaria gallica</name>
    <name type="common">Bulbous honey fungus</name>
    <name type="synonym">Armillaria bulbosa</name>
    <dbReference type="NCBI Taxonomy" id="47427"/>
    <lineage>
        <taxon>Eukaryota</taxon>
        <taxon>Fungi</taxon>
        <taxon>Dikarya</taxon>
        <taxon>Basidiomycota</taxon>
        <taxon>Agaricomycotina</taxon>
        <taxon>Agaricomycetes</taxon>
        <taxon>Agaricomycetidae</taxon>
        <taxon>Agaricales</taxon>
        <taxon>Marasmiineae</taxon>
        <taxon>Physalacriaceae</taxon>
        <taxon>Armillaria</taxon>
    </lineage>
</organism>
<feature type="non-terminal residue" evidence="2">
    <location>
        <position position="1"/>
    </location>
</feature>
<feature type="region of interest" description="Disordered" evidence="1">
    <location>
        <begin position="1"/>
        <end position="33"/>
    </location>
</feature>
<keyword evidence="3" id="KW-1185">Reference proteome</keyword>
<evidence type="ECO:0000256" key="1">
    <source>
        <dbReference type="SAM" id="MobiDB-lite"/>
    </source>
</evidence>